<keyword evidence="2" id="KW-0812">Transmembrane</keyword>
<feature type="transmembrane region" description="Helical" evidence="2">
    <location>
        <begin position="81"/>
        <end position="102"/>
    </location>
</feature>
<keyword evidence="2" id="KW-1133">Transmembrane helix</keyword>
<proteinExistence type="predicted"/>
<evidence type="ECO:0000313" key="4">
    <source>
        <dbReference type="Proteomes" id="UP001220964"/>
    </source>
</evidence>
<dbReference type="Proteomes" id="UP001220964">
    <property type="component" value="Unassembled WGS sequence"/>
</dbReference>
<sequence>MQQDRSRLIVLVLLLAWVVAFFGAFIAFYLTPAKDFGLARGWNKVGVFMAWQAAATLLALLTAIFAWGLPRRTGLRRAGFVPVAVLGLSALALAGLLVWVNLSDPRPEPAAPPSSAPAPAPDAAPVTEPPPE</sequence>
<dbReference type="AlphaFoldDB" id="A0AAE3NSD9"/>
<evidence type="ECO:0000313" key="3">
    <source>
        <dbReference type="EMBL" id="MDF0600764.1"/>
    </source>
</evidence>
<feature type="region of interest" description="Disordered" evidence="1">
    <location>
        <begin position="106"/>
        <end position="132"/>
    </location>
</feature>
<feature type="transmembrane region" description="Helical" evidence="2">
    <location>
        <begin position="7"/>
        <end position="30"/>
    </location>
</feature>
<accession>A0AAE3NSD9</accession>
<gene>
    <name evidence="3" type="ORF">P1J78_08480</name>
</gene>
<reference evidence="3" key="1">
    <citation type="submission" date="2023-03" db="EMBL/GenBank/DDBJ databases">
        <title>Multiphase analysis and comparison of six strains from genera Psychromarinibacter, Lutimaribacter, and Maritimibacter, including a novel species: Psychromarinibacter sediminicola sp. nov.</title>
        <authorList>
            <person name="Wang Y.-H."/>
            <person name="Ye M.-Q."/>
            <person name="Du Z.-J."/>
        </authorList>
    </citation>
    <scope>NUCLEOTIDE SEQUENCE</scope>
    <source>
        <strain evidence="3">C21-152</strain>
    </source>
</reference>
<organism evidence="3 4">
    <name type="scientific">Psychromarinibacter sediminicola</name>
    <dbReference type="NCBI Taxonomy" id="3033385"/>
    <lineage>
        <taxon>Bacteria</taxon>
        <taxon>Pseudomonadati</taxon>
        <taxon>Pseudomonadota</taxon>
        <taxon>Alphaproteobacteria</taxon>
        <taxon>Rhodobacterales</taxon>
        <taxon>Paracoccaceae</taxon>
        <taxon>Psychromarinibacter</taxon>
    </lineage>
</organism>
<dbReference type="RefSeq" id="WP_275566907.1">
    <property type="nucleotide sequence ID" value="NZ_JARGYC010000017.1"/>
</dbReference>
<keyword evidence="2" id="KW-0472">Membrane</keyword>
<keyword evidence="4" id="KW-1185">Reference proteome</keyword>
<feature type="transmembrane region" description="Helical" evidence="2">
    <location>
        <begin position="50"/>
        <end position="69"/>
    </location>
</feature>
<dbReference type="EMBL" id="JARGYC010000017">
    <property type="protein sequence ID" value="MDF0600764.1"/>
    <property type="molecule type" value="Genomic_DNA"/>
</dbReference>
<protein>
    <submittedName>
        <fullName evidence="3">Uncharacterized protein</fullName>
    </submittedName>
</protein>
<evidence type="ECO:0000256" key="2">
    <source>
        <dbReference type="SAM" id="Phobius"/>
    </source>
</evidence>
<comment type="caution">
    <text evidence="3">The sequence shown here is derived from an EMBL/GenBank/DDBJ whole genome shotgun (WGS) entry which is preliminary data.</text>
</comment>
<evidence type="ECO:0000256" key="1">
    <source>
        <dbReference type="SAM" id="MobiDB-lite"/>
    </source>
</evidence>
<name>A0AAE3NSD9_9RHOB</name>
<feature type="compositionally biased region" description="Pro residues" evidence="1">
    <location>
        <begin position="108"/>
        <end position="132"/>
    </location>
</feature>